<organism evidence="1 2">
    <name type="scientific">Moorena producens (strain JHB)</name>
    <dbReference type="NCBI Taxonomy" id="1454205"/>
    <lineage>
        <taxon>Bacteria</taxon>
        <taxon>Bacillati</taxon>
        <taxon>Cyanobacteriota</taxon>
        <taxon>Cyanophyceae</taxon>
        <taxon>Coleofasciculales</taxon>
        <taxon>Coleofasciculaceae</taxon>
        <taxon>Moorena</taxon>
    </lineage>
</organism>
<dbReference type="PROSITE" id="PS51257">
    <property type="entry name" value="PROKAR_LIPOPROTEIN"/>
    <property type="match status" value="1"/>
</dbReference>
<dbReference type="EMBL" id="CP017708">
    <property type="protein sequence ID" value="AOY80203.2"/>
    <property type="molecule type" value="Genomic_DNA"/>
</dbReference>
<reference evidence="2" key="1">
    <citation type="submission" date="2016-10" db="EMBL/GenBank/DDBJ databases">
        <title>Comparative genomics uncovers the prolific and rare metabolic potential of the cyanobacterial genus Moorea.</title>
        <authorList>
            <person name="Leao T."/>
            <person name="Castelao G."/>
            <person name="Korobeynikov A."/>
            <person name="Monroe E.A."/>
            <person name="Podell S."/>
            <person name="Glukhov E."/>
            <person name="Allen E."/>
            <person name="Gerwick W.H."/>
            <person name="Gerwick L."/>
        </authorList>
    </citation>
    <scope>NUCLEOTIDE SEQUENCE [LARGE SCALE GENOMIC DNA]</scope>
    <source>
        <strain evidence="2">JHB</strain>
    </source>
</reference>
<proteinExistence type="predicted"/>
<gene>
    <name evidence="1" type="ORF">BJP36_09995</name>
</gene>
<dbReference type="AlphaFoldDB" id="A0A1D9FXZ2"/>
<accession>A0A1D9FXZ2</accession>
<evidence type="ECO:0000313" key="1">
    <source>
        <dbReference type="EMBL" id="AOY80203.2"/>
    </source>
</evidence>
<dbReference type="Proteomes" id="UP000176944">
    <property type="component" value="Chromosome"/>
</dbReference>
<sequence length="640" mass="72771">MKSPKSRDLLVASFVAGAILGCTHQVIPTTPASEAKPVISRSVADLIQIQPLPIATKYRNQWTPELESEFWVRANQAIQYYDGLGYGNNYGENEKRSYPYAMFDFIVGNREKALEFLQSEDAQAQDNQHTEGIDYYYAFTLKGQIRKYFFFGQFLDPTYKQRMFDGAKTWTETDPNGRPHPIYGKGKGGDGWGPDVRGGWVDGRNTDNLRAMREISVYLMAEETGNEETRRLYKKKIQRYVWALYNIGMGEWDSETYHGHTFAAYLNLYDFAKEPEVKQLAKAALDWMSAAAAVKYYRGGFGGPTKRDYGKSNVVYGASAARLFWLYFGDVTLVNPKPERDVIHVITSAYRPPQAVVKLARKQFQKPVEILASKPVYENWKPGGEDKPGYWETTFFGHTYQLGSLAGEFPDGDVGPFKLMAYNQERGVDYFVANTGGAWVKPGKNQGDQVGQYRNLVLWLRPAKDRPFFFQLPKTAQAEIEDGIWFFKLEKTWLAIRSINLDPYTEVAIPNQKFAQLYSQEKTLKATTLGNSYAGFALEVGEQESHGNYEDFKQAVKEKSKLDLREIDLGKVQWIGSTGESLQLTHNPKNDLPSLTRNGIKHDWSKHLDLYKPINGNRPISLGWKIGNLRVDAGDLVFKN</sequence>
<name>A0A1D9FXZ2_MOOP1</name>
<evidence type="ECO:0000313" key="2">
    <source>
        <dbReference type="Proteomes" id="UP000176944"/>
    </source>
</evidence>
<protein>
    <submittedName>
        <fullName evidence="1">Uncharacterized protein</fullName>
    </submittedName>
</protein>